<dbReference type="eggNOG" id="COG0053">
    <property type="taxonomic scope" value="Bacteria"/>
</dbReference>
<dbReference type="HOGENOM" id="CLU_990211_0_0_11"/>
<feature type="region of interest" description="Disordered" evidence="1">
    <location>
        <begin position="1"/>
        <end position="23"/>
    </location>
</feature>
<protein>
    <submittedName>
        <fullName evidence="3">Uncharacterized protein</fullName>
    </submittedName>
</protein>
<evidence type="ECO:0000313" key="3">
    <source>
        <dbReference type="EMBL" id="CCH69786.1"/>
    </source>
</evidence>
<reference evidence="3 4" key="1">
    <citation type="journal article" date="2013" name="ISME J.">
        <title>A metabolic model for members of the genus Tetrasphaera involved in enhanced biological phosphorus removal.</title>
        <authorList>
            <person name="Kristiansen R."/>
            <person name="Nguyen H.T.T."/>
            <person name="Saunders A.M."/>
            <person name="Nielsen J.L."/>
            <person name="Wimmer R."/>
            <person name="Le V.Q."/>
            <person name="McIlroy S.J."/>
            <person name="Petrovski S."/>
            <person name="Seviour R.J."/>
            <person name="Calteau A."/>
            <person name="Nielsen K.L."/>
            <person name="Nielsen P.H."/>
        </authorList>
    </citation>
    <scope>NUCLEOTIDE SEQUENCE [LARGE SCALE GENOMIC DNA]</scope>
    <source>
        <strain evidence="3 4">Lp2</strain>
    </source>
</reference>
<gene>
    <name evidence="3" type="ORF">BN10_350001</name>
</gene>
<evidence type="ECO:0000313" key="4">
    <source>
        <dbReference type="Proteomes" id="UP000013167"/>
    </source>
</evidence>
<organism evidence="3 4">
    <name type="scientific">Phycicoccus elongatus Lp2</name>
    <dbReference type="NCBI Taxonomy" id="1193181"/>
    <lineage>
        <taxon>Bacteria</taxon>
        <taxon>Bacillati</taxon>
        <taxon>Actinomycetota</taxon>
        <taxon>Actinomycetes</taxon>
        <taxon>Micrococcales</taxon>
        <taxon>Intrasporangiaceae</taxon>
        <taxon>Phycicoccus</taxon>
    </lineage>
</organism>
<keyword evidence="2" id="KW-0812">Transmembrane</keyword>
<keyword evidence="2" id="KW-0472">Membrane</keyword>
<keyword evidence="4" id="KW-1185">Reference proteome</keyword>
<feature type="transmembrane region" description="Helical" evidence="2">
    <location>
        <begin position="144"/>
        <end position="165"/>
    </location>
</feature>
<sequence length="281" mass="29722">MTRSEAEASRDPQRAKEIADGKAEDWNRVASEIESADPSTYAVLQGKFGGRVGSGFLTFVGSLATVGFRALAEAFLVAGLVMLRLIVMFLPAAAVVGIMAPMSSVIRRMGNIAAASLVNVVALSAGSVVHTTAISAILSDTHGAGMSVMALLLCLVLTVAALVLMMPFLSMTRLLGGNARHGFLNSLKRNALRYVVNRKANQDGLADVLDDRRDSSPALVVPEGTPRVQVADPPRSETYRRVVPIWDVTSDGVSPRAPASGSAGIEPPTPARSRCTRPSRW</sequence>
<evidence type="ECO:0000256" key="1">
    <source>
        <dbReference type="SAM" id="MobiDB-lite"/>
    </source>
</evidence>
<dbReference type="RefSeq" id="WP_010849678.1">
    <property type="nucleotide sequence ID" value="NZ_HF570956.1"/>
</dbReference>
<accession>N0E1Z2</accession>
<evidence type="ECO:0000256" key="2">
    <source>
        <dbReference type="SAM" id="Phobius"/>
    </source>
</evidence>
<keyword evidence="2" id="KW-1133">Transmembrane helix</keyword>
<comment type="caution">
    <text evidence="3">The sequence shown here is derived from an EMBL/GenBank/DDBJ whole genome shotgun (WGS) entry which is preliminary data.</text>
</comment>
<dbReference type="STRING" id="1193181.BN10_350001"/>
<dbReference type="AlphaFoldDB" id="N0E1Z2"/>
<feature type="transmembrane region" description="Helical" evidence="2">
    <location>
        <begin position="48"/>
        <end position="68"/>
    </location>
</feature>
<name>N0E1Z2_9MICO</name>
<proteinExistence type="predicted"/>
<dbReference type="EMBL" id="CAIZ01000103">
    <property type="protein sequence ID" value="CCH69786.1"/>
    <property type="molecule type" value="Genomic_DNA"/>
</dbReference>
<feature type="transmembrane region" description="Helical" evidence="2">
    <location>
        <begin position="74"/>
        <end position="100"/>
    </location>
</feature>
<feature type="region of interest" description="Disordered" evidence="1">
    <location>
        <begin position="250"/>
        <end position="281"/>
    </location>
</feature>
<feature type="transmembrane region" description="Helical" evidence="2">
    <location>
        <begin position="112"/>
        <end position="138"/>
    </location>
</feature>
<dbReference type="Proteomes" id="UP000013167">
    <property type="component" value="Unassembled WGS sequence"/>
</dbReference>